<dbReference type="Proteomes" id="UP000028186">
    <property type="component" value="Chromosome I"/>
</dbReference>
<reference evidence="3" key="1">
    <citation type="journal article" date="2014" name="BMC Genomics">
        <title>Genome sequencing of two Neorhizobium galegae strains reveals a noeT gene responsible for the unusual acetylation of the nodulation factors.</title>
        <authorList>
            <person name="Osterman J."/>
            <person name="Marsh J."/>
            <person name="Laine P.K."/>
            <person name="Zeng Z."/>
            <person name="Alatalo E."/>
            <person name="Sullivan J.T."/>
            <person name="Young J.P."/>
            <person name="Thomas-Oates J."/>
            <person name="Paulin L."/>
            <person name="Lindstrom K."/>
        </authorList>
    </citation>
    <scope>NUCLEOTIDE SEQUENCE [LARGE SCALE GENOMIC DNA]</scope>
    <source>
        <strain evidence="3">HAMBI 1141</strain>
    </source>
</reference>
<dbReference type="HOGENOM" id="CLU_1155456_0_0_5"/>
<proteinExistence type="predicted"/>
<feature type="compositionally biased region" description="Basic and acidic residues" evidence="1">
    <location>
        <begin position="230"/>
        <end position="240"/>
    </location>
</feature>
<dbReference type="RefSeq" id="WP_038541506.1">
    <property type="nucleotide sequence ID" value="NZ_HG938355.1"/>
</dbReference>
<name>A0A068T5K0_NEOGA</name>
<evidence type="ECO:0000313" key="3">
    <source>
        <dbReference type="Proteomes" id="UP000028186"/>
    </source>
</evidence>
<evidence type="ECO:0000313" key="2">
    <source>
        <dbReference type="EMBL" id="CDN53316.1"/>
    </source>
</evidence>
<accession>A0A068T5K0</accession>
<dbReference type="EMBL" id="HG938355">
    <property type="protein sequence ID" value="CDN53316.1"/>
    <property type="molecule type" value="Genomic_DNA"/>
</dbReference>
<gene>
    <name evidence="2" type="ORF">RG1141_CH09570</name>
</gene>
<feature type="region of interest" description="Disordered" evidence="1">
    <location>
        <begin position="208"/>
        <end position="240"/>
    </location>
</feature>
<organism evidence="2 3">
    <name type="scientific">Neorhizobium galegae bv. officinalis bv. officinalis str. HAMBI 1141</name>
    <dbReference type="NCBI Taxonomy" id="1028801"/>
    <lineage>
        <taxon>Bacteria</taxon>
        <taxon>Pseudomonadati</taxon>
        <taxon>Pseudomonadota</taxon>
        <taxon>Alphaproteobacteria</taxon>
        <taxon>Hyphomicrobiales</taxon>
        <taxon>Rhizobiaceae</taxon>
        <taxon>Rhizobium/Agrobacterium group</taxon>
        <taxon>Neorhizobium</taxon>
    </lineage>
</organism>
<dbReference type="KEGG" id="ngl:RG1141_CH09570"/>
<dbReference type="AlphaFoldDB" id="A0A068T5K0"/>
<sequence length="240" mass="26548">MITDERKFEFEHAIRRAIPRDLFVDVKAQFPLAAEQADAAVRHSHKAVTNGVPLSRVRESKAVGLVRHQLLDEVFEQALLRHGGQAIKSVLVELNPDEMKAAPIHLTTGLFGDTLIGFASHRELEDTPVKNATRRALCHQNRGLAPDLFHGLEMFNDRQRFVLIMVRRDPAILGKIASMTVSIADSRGEVFLYQAGIEDFLAGYGATSSAAPMGKRPPKLRTVSGTFKKGKTEKADADEK</sequence>
<dbReference type="eggNOG" id="ENOG5033S14">
    <property type="taxonomic scope" value="Bacteria"/>
</dbReference>
<evidence type="ECO:0000256" key="1">
    <source>
        <dbReference type="SAM" id="MobiDB-lite"/>
    </source>
</evidence>
<protein>
    <submittedName>
        <fullName evidence="2">Uncharacterized protein</fullName>
    </submittedName>
</protein>